<protein>
    <recommendedName>
        <fullName evidence="14">Phosphatidate cytidylyltransferase</fullName>
    </recommendedName>
</protein>
<keyword evidence="2" id="KW-1003">Cell membrane</keyword>
<feature type="transmembrane region" description="Helical" evidence="12">
    <location>
        <begin position="129"/>
        <end position="149"/>
    </location>
</feature>
<evidence type="ECO:0000256" key="11">
    <source>
        <dbReference type="ARBA" id="ARBA00023264"/>
    </source>
</evidence>
<dbReference type="AlphaFoldDB" id="A0A382TVX5"/>
<evidence type="ECO:0000256" key="7">
    <source>
        <dbReference type="ARBA" id="ARBA00022989"/>
    </source>
</evidence>
<reference evidence="13" key="1">
    <citation type="submission" date="2018-05" db="EMBL/GenBank/DDBJ databases">
        <authorList>
            <person name="Lanie J.A."/>
            <person name="Ng W.-L."/>
            <person name="Kazmierczak K.M."/>
            <person name="Andrzejewski T.M."/>
            <person name="Davidsen T.M."/>
            <person name="Wayne K.J."/>
            <person name="Tettelin H."/>
            <person name="Glass J.I."/>
            <person name="Rusch D."/>
            <person name="Podicherti R."/>
            <person name="Tsui H.-C.T."/>
            <person name="Winkler M.E."/>
        </authorList>
    </citation>
    <scope>NUCLEOTIDE SEQUENCE</scope>
</reference>
<evidence type="ECO:0000256" key="8">
    <source>
        <dbReference type="ARBA" id="ARBA00023098"/>
    </source>
</evidence>
<dbReference type="GO" id="GO:0005886">
    <property type="term" value="C:plasma membrane"/>
    <property type="evidence" value="ECO:0007669"/>
    <property type="project" value="UniProtKB-SubCell"/>
</dbReference>
<dbReference type="GO" id="GO:0016024">
    <property type="term" value="P:CDP-diacylglycerol biosynthetic process"/>
    <property type="evidence" value="ECO:0007669"/>
    <property type="project" value="TreeGrafter"/>
</dbReference>
<feature type="transmembrane region" description="Helical" evidence="12">
    <location>
        <begin position="104"/>
        <end position="123"/>
    </location>
</feature>
<keyword evidence="7 12" id="KW-1133">Transmembrane helix</keyword>
<keyword evidence="4" id="KW-0808">Transferase</keyword>
<evidence type="ECO:0000256" key="1">
    <source>
        <dbReference type="ARBA" id="ARBA00004651"/>
    </source>
</evidence>
<evidence type="ECO:0000256" key="9">
    <source>
        <dbReference type="ARBA" id="ARBA00023136"/>
    </source>
</evidence>
<dbReference type="PANTHER" id="PTHR46382">
    <property type="entry name" value="PHOSPHATIDATE CYTIDYLYLTRANSFERASE"/>
    <property type="match status" value="1"/>
</dbReference>
<keyword evidence="9 12" id="KW-0472">Membrane</keyword>
<feature type="transmembrane region" description="Helical" evidence="12">
    <location>
        <begin position="40"/>
        <end position="58"/>
    </location>
</feature>
<keyword evidence="6" id="KW-0548">Nucleotidyltransferase</keyword>
<comment type="subcellular location">
    <subcellularLocation>
        <location evidence="1">Cell membrane</location>
        <topology evidence="1">Multi-pass membrane protein</topology>
    </subcellularLocation>
</comment>
<dbReference type="PANTHER" id="PTHR46382:SF1">
    <property type="entry name" value="PHOSPHATIDATE CYTIDYLYLTRANSFERASE"/>
    <property type="match status" value="1"/>
</dbReference>
<organism evidence="13">
    <name type="scientific">marine metagenome</name>
    <dbReference type="NCBI Taxonomy" id="408172"/>
    <lineage>
        <taxon>unclassified sequences</taxon>
        <taxon>metagenomes</taxon>
        <taxon>ecological metagenomes</taxon>
    </lineage>
</organism>
<proteinExistence type="predicted"/>
<evidence type="ECO:0000256" key="2">
    <source>
        <dbReference type="ARBA" id="ARBA00022475"/>
    </source>
</evidence>
<gene>
    <name evidence="13" type="ORF">METZ01_LOCUS378442</name>
</gene>
<evidence type="ECO:0000256" key="4">
    <source>
        <dbReference type="ARBA" id="ARBA00022679"/>
    </source>
</evidence>
<accession>A0A382TVX5</accession>
<feature type="transmembrane region" description="Helical" evidence="12">
    <location>
        <begin position="6"/>
        <end position="28"/>
    </location>
</feature>
<evidence type="ECO:0000256" key="12">
    <source>
        <dbReference type="SAM" id="Phobius"/>
    </source>
</evidence>
<name>A0A382TVX5_9ZZZZ</name>
<feature type="transmembrane region" description="Helical" evidence="12">
    <location>
        <begin position="70"/>
        <end position="92"/>
    </location>
</feature>
<keyword evidence="3" id="KW-0444">Lipid biosynthesis</keyword>
<evidence type="ECO:0000256" key="6">
    <source>
        <dbReference type="ARBA" id="ARBA00022695"/>
    </source>
</evidence>
<keyword evidence="11" id="KW-1208">Phospholipid metabolism</keyword>
<keyword evidence="5 12" id="KW-0812">Transmembrane</keyword>
<evidence type="ECO:0000256" key="5">
    <source>
        <dbReference type="ARBA" id="ARBA00022692"/>
    </source>
</evidence>
<keyword evidence="8" id="KW-0443">Lipid metabolism</keyword>
<evidence type="ECO:0000256" key="10">
    <source>
        <dbReference type="ARBA" id="ARBA00023209"/>
    </source>
</evidence>
<dbReference type="GO" id="GO:0004605">
    <property type="term" value="F:phosphatidate cytidylyltransferase activity"/>
    <property type="evidence" value="ECO:0007669"/>
    <property type="project" value="TreeGrafter"/>
</dbReference>
<evidence type="ECO:0008006" key="14">
    <source>
        <dbReference type="Google" id="ProtNLM"/>
    </source>
</evidence>
<keyword evidence="10" id="KW-0594">Phospholipid biosynthesis</keyword>
<sequence length="151" mass="17357">MPVVIFAIIFSQHLFNLLLLLALFFSFIEWFKLNKKNFNFISISGFVIILLSIFFAYYLRGNDIKSKTIFLWIVFVCFFSDTGGYFVGKLFGGKKISKISPNKTYAGMYGSFIFSIFPILIVHFFESNILILSTKSIILSLLFSLFCQLGD</sequence>
<evidence type="ECO:0000313" key="13">
    <source>
        <dbReference type="EMBL" id="SVD25588.1"/>
    </source>
</evidence>
<dbReference type="EMBL" id="UINC01139189">
    <property type="protein sequence ID" value="SVD25588.1"/>
    <property type="molecule type" value="Genomic_DNA"/>
</dbReference>
<feature type="non-terminal residue" evidence="13">
    <location>
        <position position="151"/>
    </location>
</feature>
<dbReference type="Pfam" id="PF01148">
    <property type="entry name" value="CTP_transf_1"/>
    <property type="match status" value="1"/>
</dbReference>
<evidence type="ECO:0000256" key="3">
    <source>
        <dbReference type="ARBA" id="ARBA00022516"/>
    </source>
</evidence>